<evidence type="ECO:0000313" key="6">
    <source>
        <dbReference type="Proteomes" id="UP000067626"/>
    </source>
</evidence>
<dbReference type="GO" id="GO:0016491">
    <property type="term" value="F:oxidoreductase activity"/>
    <property type="evidence" value="ECO:0007669"/>
    <property type="project" value="UniProtKB-KW"/>
</dbReference>
<dbReference type="InterPro" id="IPR013785">
    <property type="entry name" value="Aldolase_TIM"/>
</dbReference>
<dbReference type="OrthoDB" id="9784632at2"/>
<dbReference type="Gene3D" id="3.20.20.70">
    <property type="entry name" value="Aldolase class I"/>
    <property type="match status" value="1"/>
</dbReference>
<dbReference type="SUPFAM" id="SSF51395">
    <property type="entry name" value="FMN-linked oxidoreductases"/>
    <property type="match status" value="2"/>
</dbReference>
<dbReference type="AlphaFoldDB" id="A0A0K1EFI9"/>
<sequence>MWRPPERIRHPLPEDQPPSVDEAAGSLLFSPLRLAAGLTLAERSWVPAMVPWRATEEGFVSPEILGWYGRFAEGEPGVIVVEATGIRDVPSGPLLRIGHDRFLPGLTQLVDEVRRRSGGRTRLFIQLIDFLRIRRRPERERFLRAFLRITDGHRAGLSTLTRDVVLAPPRDEGGPRNGAPEDALTVQRRWEGAAESEVREVLCQLDDAALAQVLTERELEELQFGARERVTDMHVPEIQALPEVLPGLFSAAARRAKAAGFDGVELHYAHAYTMASLLSARNTRDDGYGGGLEARARLPLEVYRAVREAVGNEYVVGCRFLCDDVIDGGNRVDDASHFGVAFARAGMDFLSLSTGGKFEDAKQPKVGHAAYPYTGPSGYECMPTAVSDARGPFGRQIAKQAAIRQAVRAAGFATPTVAAGGICTFAQAEAILQRGEADLVGAARQTLADPDWFLKLRQGHGGEVRRCIYSNYCEGLDQLHKAVTCQLWDREALDGPGVQTTEEGRRRLLAPPWTRR</sequence>
<feature type="domain" description="NADH:flavin oxidoreductase/NADH oxidase N-terminal" evidence="4">
    <location>
        <begin position="249"/>
        <end position="459"/>
    </location>
</feature>
<dbReference type="KEGG" id="ccro:CMC5_035000"/>
<protein>
    <submittedName>
        <fullName evidence="5">NADH oxidase</fullName>
    </submittedName>
</protein>
<evidence type="ECO:0000256" key="1">
    <source>
        <dbReference type="ARBA" id="ARBA00022630"/>
    </source>
</evidence>
<dbReference type="PANTHER" id="PTHR43656:SF2">
    <property type="entry name" value="BINDING OXIDOREDUCTASE, PUTATIVE (AFU_ORTHOLOGUE AFUA_2G08260)-RELATED"/>
    <property type="match status" value="1"/>
</dbReference>
<dbReference type="STRING" id="52.CMC5_035000"/>
<dbReference type="InterPro" id="IPR001155">
    <property type="entry name" value="OxRdtase_FMN_N"/>
</dbReference>
<dbReference type="GO" id="GO:0010181">
    <property type="term" value="F:FMN binding"/>
    <property type="evidence" value="ECO:0007669"/>
    <property type="project" value="InterPro"/>
</dbReference>
<dbReference type="InterPro" id="IPR051799">
    <property type="entry name" value="NADH_flavin_oxidoreductase"/>
</dbReference>
<evidence type="ECO:0000256" key="3">
    <source>
        <dbReference type="SAM" id="MobiDB-lite"/>
    </source>
</evidence>
<reference evidence="5 6" key="1">
    <citation type="submission" date="2015-07" db="EMBL/GenBank/DDBJ databases">
        <title>Genome analysis of myxobacterium Chondromyces crocatus Cm c5 reveals a high potential for natural compound synthesis and the genetic basis for the loss of fruiting body formation.</title>
        <authorList>
            <person name="Zaburannyi N."/>
            <person name="Bunk B."/>
            <person name="Maier J."/>
            <person name="Overmann J."/>
            <person name="Mueller R."/>
        </authorList>
    </citation>
    <scope>NUCLEOTIDE SEQUENCE [LARGE SCALE GENOMIC DNA]</scope>
    <source>
        <strain evidence="5 6">Cm c5</strain>
    </source>
</reference>
<evidence type="ECO:0000259" key="4">
    <source>
        <dbReference type="Pfam" id="PF00724"/>
    </source>
</evidence>
<feature type="region of interest" description="Disordered" evidence="3">
    <location>
        <begin position="1"/>
        <end position="20"/>
    </location>
</feature>
<evidence type="ECO:0000313" key="5">
    <source>
        <dbReference type="EMBL" id="AKT39353.1"/>
    </source>
</evidence>
<gene>
    <name evidence="5" type="ORF">CMC5_035000</name>
</gene>
<organism evidence="5 6">
    <name type="scientific">Chondromyces crocatus</name>
    <dbReference type="NCBI Taxonomy" id="52"/>
    <lineage>
        <taxon>Bacteria</taxon>
        <taxon>Pseudomonadati</taxon>
        <taxon>Myxococcota</taxon>
        <taxon>Polyangia</taxon>
        <taxon>Polyangiales</taxon>
        <taxon>Polyangiaceae</taxon>
        <taxon>Chondromyces</taxon>
    </lineage>
</organism>
<keyword evidence="2" id="KW-0560">Oxidoreductase</keyword>
<name>A0A0K1EFI9_CHOCO</name>
<dbReference type="Proteomes" id="UP000067626">
    <property type="component" value="Chromosome"/>
</dbReference>
<keyword evidence="1" id="KW-0285">Flavoprotein</keyword>
<dbReference type="PANTHER" id="PTHR43656">
    <property type="entry name" value="BINDING OXIDOREDUCTASE, PUTATIVE (AFU_ORTHOLOGUE AFUA_2G08260)-RELATED"/>
    <property type="match status" value="1"/>
</dbReference>
<evidence type="ECO:0000256" key="2">
    <source>
        <dbReference type="ARBA" id="ARBA00023002"/>
    </source>
</evidence>
<dbReference type="PATRIC" id="fig|52.7.peg.3856"/>
<feature type="compositionally biased region" description="Basic and acidic residues" evidence="3">
    <location>
        <begin position="1"/>
        <end position="13"/>
    </location>
</feature>
<dbReference type="EMBL" id="CP012159">
    <property type="protein sequence ID" value="AKT39353.1"/>
    <property type="molecule type" value="Genomic_DNA"/>
</dbReference>
<keyword evidence="6" id="KW-1185">Reference proteome</keyword>
<dbReference type="Pfam" id="PF00724">
    <property type="entry name" value="Oxidored_FMN"/>
    <property type="match status" value="1"/>
</dbReference>
<proteinExistence type="predicted"/>
<accession>A0A0K1EFI9</accession>
<dbReference type="RefSeq" id="WP_050431459.1">
    <property type="nucleotide sequence ID" value="NZ_CP012159.1"/>
</dbReference>